<proteinExistence type="predicted"/>
<keyword evidence="2" id="KW-1185">Reference proteome</keyword>
<accession>A0A849CEX8</accession>
<name>A0A849CEX8_9NOCA</name>
<dbReference type="RefSeq" id="WP_067516630.1">
    <property type="nucleotide sequence ID" value="NZ_JABELX010000012.1"/>
</dbReference>
<evidence type="ECO:0000313" key="1">
    <source>
        <dbReference type="EMBL" id="NNH74009.1"/>
    </source>
</evidence>
<dbReference type="EMBL" id="JABELX010000012">
    <property type="protein sequence ID" value="NNH74009.1"/>
    <property type="molecule type" value="Genomic_DNA"/>
</dbReference>
<reference evidence="1 2" key="1">
    <citation type="submission" date="2020-05" db="EMBL/GenBank/DDBJ databases">
        <title>MicrobeNet Type strains.</title>
        <authorList>
            <person name="Nicholson A.C."/>
        </authorList>
    </citation>
    <scope>NUCLEOTIDE SEQUENCE [LARGE SCALE GENOMIC DNA]</scope>
    <source>
        <strain evidence="1 2">JCM 3224</strain>
    </source>
</reference>
<dbReference type="Proteomes" id="UP000586827">
    <property type="component" value="Unassembled WGS sequence"/>
</dbReference>
<dbReference type="AlphaFoldDB" id="A0A849CEX8"/>
<evidence type="ECO:0000313" key="2">
    <source>
        <dbReference type="Proteomes" id="UP000586827"/>
    </source>
</evidence>
<protein>
    <submittedName>
        <fullName evidence="1">Peptidase</fullName>
    </submittedName>
</protein>
<organism evidence="1 2">
    <name type="scientific">Nocardia uniformis</name>
    <dbReference type="NCBI Taxonomy" id="53432"/>
    <lineage>
        <taxon>Bacteria</taxon>
        <taxon>Bacillati</taxon>
        <taxon>Actinomycetota</taxon>
        <taxon>Actinomycetes</taxon>
        <taxon>Mycobacteriales</taxon>
        <taxon>Nocardiaceae</taxon>
        <taxon>Nocardia</taxon>
    </lineage>
</organism>
<comment type="caution">
    <text evidence="1">The sequence shown here is derived from an EMBL/GenBank/DDBJ whole genome shotgun (WGS) entry which is preliminary data.</text>
</comment>
<sequence length="176" mass="18436">MNTNDGQVGVTPFQASGALRGFLISGRWPDSTKEWAQLLVLAVRVASLPGLLPTSTVFGTREELPDDPEPGTVGLVIAEGPVMGERALRPGRFATRTPSALIMLHPPRETRPSLPECVGAASGCVLLPGLPHLGLDHRAAWVETDSDGTVTSLVSRVGVDLISDPDTAVLAMLLAA</sequence>
<gene>
    <name evidence="1" type="ORF">HLB23_29850</name>
</gene>